<reference evidence="2 3" key="1">
    <citation type="submission" date="2017-05" db="EMBL/GenBank/DDBJ databases">
        <authorList>
            <person name="Varghese N."/>
            <person name="Submissions S."/>
        </authorList>
    </citation>
    <scope>NUCLEOTIDE SEQUENCE [LARGE SCALE GENOMIC DNA]</scope>
    <source>
        <strain evidence="2 3">DSM 21194</strain>
    </source>
</reference>
<keyword evidence="3" id="KW-1185">Reference proteome</keyword>
<keyword evidence="1" id="KW-0732">Signal</keyword>
<feature type="signal peptide" evidence="1">
    <location>
        <begin position="1"/>
        <end position="24"/>
    </location>
</feature>
<evidence type="ECO:0008006" key="4">
    <source>
        <dbReference type="Google" id="ProtNLM"/>
    </source>
</evidence>
<evidence type="ECO:0000256" key="1">
    <source>
        <dbReference type="SAM" id="SignalP"/>
    </source>
</evidence>
<dbReference type="OrthoDB" id="1524015at2"/>
<name>A0A521F5T8_9BACT</name>
<dbReference type="EMBL" id="FXTH01000024">
    <property type="protein sequence ID" value="SMO91529.1"/>
    <property type="molecule type" value="Genomic_DNA"/>
</dbReference>
<gene>
    <name evidence="2" type="ORF">SAMN06265218_1244</name>
</gene>
<dbReference type="Proteomes" id="UP000317593">
    <property type="component" value="Unassembled WGS sequence"/>
</dbReference>
<accession>A0A521F5T8</accession>
<dbReference type="AlphaFoldDB" id="A0A521F5T8"/>
<proteinExistence type="predicted"/>
<dbReference type="RefSeq" id="WP_142715950.1">
    <property type="nucleotide sequence ID" value="NZ_FXTH01000024.1"/>
</dbReference>
<feature type="chain" id="PRO_5022189965" description="Outer membrane protein beta-barrel domain-containing protein" evidence="1">
    <location>
        <begin position="25"/>
        <end position="223"/>
    </location>
</feature>
<organism evidence="2 3">
    <name type="scientific">Fodinibius sediminis</name>
    <dbReference type="NCBI Taxonomy" id="1214077"/>
    <lineage>
        <taxon>Bacteria</taxon>
        <taxon>Pseudomonadati</taxon>
        <taxon>Balneolota</taxon>
        <taxon>Balneolia</taxon>
        <taxon>Balneolales</taxon>
        <taxon>Balneolaceae</taxon>
        <taxon>Fodinibius</taxon>
    </lineage>
</organism>
<evidence type="ECO:0000313" key="3">
    <source>
        <dbReference type="Proteomes" id="UP000317593"/>
    </source>
</evidence>
<protein>
    <recommendedName>
        <fullName evidence="4">Outer membrane protein beta-barrel domain-containing protein</fullName>
    </recommendedName>
</protein>
<evidence type="ECO:0000313" key="2">
    <source>
        <dbReference type="EMBL" id="SMO91529.1"/>
    </source>
</evidence>
<sequence length="223" mass="23385">MKKYILLLLLAGFTISTLPRNTQAQSIKLLGYNTLNGALNGVLLGGATMALQDSDEFGPIRVGLGAGTLYGIGVGVHDMSITDKGKQFYISGTFNDATNSSVIPLLDTFYGAAGGALIASSVSLIIKEPLVEALQYGSGIGAWAGFGFGLVDAFFLAEGPDFARASAAAPSSAEGFITYRNSNESIEIGMIQPDVFRQTRLSSRTLTTSLKPSLTVMNLSVDL</sequence>